<feature type="transmembrane region" description="Helical" evidence="1">
    <location>
        <begin position="12"/>
        <end position="29"/>
    </location>
</feature>
<evidence type="ECO:0000256" key="1">
    <source>
        <dbReference type="SAM" id="Phobius"/>
    </source>
</evidence>
<reference evidence="3 4" key="1">
    <citation type="submission" date="2024-04" db="EMBL/GenBank/DDBJ databases">
        <title>Flavobacterium sp. DGU11 16S ribosomal RNA gene Genome sequencing and assembly.</title>
        <authorList>
            <person name="Park S."/>
        </authorList>
    </citation>
    <scope>NUCLEOTIDE SEQUENCE [LARGE SCALE GENOMIC DNA]</scope>
    <source>
        <strain evidence="3 4">DGU11</strain>
    </source>
</reference>
<keyword evidence="1" id="KW-1133">Transmembrane helix</keyword>
<name>A0ABU9I149_9FLAO</name>
<feature type="transmembrane region" description="Helical" evidence="1">
    <location>
        <begin position="35"/>
        <end position="59"/>
    </location>
</feature>
<dbReference type="Pfam" id="PF11127">
    <property type="entry name" value="YgaP-like_TM"/>
    <property type="match status" value="1"/>
</dbReference>
<dbReference type="Proteomes" id="UP001464555">
    <property type="component" value="Unassembled WGS sequence"/>
</dbReference>
<feature type="domain" description="Inner membrane protein YgaP-like transmembrane" evidence="2">
    <location>
        <begin position="1"/>
        <end position="66"/>
    </location>
</feature>
<accession>A0ABU9I149</accession>
<keyword evidence="1" id="KW-0472">Membrane</keyword>
<gene>
    <name evidence="3" type="ORF">AAEO56_17910</name>
</gene>
<keyword evidence="1" id="KW-0812">Transmembrane</keyword>
<protein>
    <submittedName>
        <fullName evidence="3">DUF2892 domain-containing protein</fullName>
    </submittedName>
</protein>
<keyword evidence="4" id="KW-1185">Reference proteome</keyword>
<proteinExistence type="predicted"/>
<dbReference type="RefSeq" id="WP_341698449.1">
    <property type="nucleotide sequence ID" value="NZ_JBBYHR010000012.1"/>
</dbReference>
<comment type="caution">
    <text evidence="3">The sequence shown here is derived from an EMBL/GenBank/DDBJ whole genome shotgun (WGS) entry which is preliminary data.</text>
</comment>
<organism evidence="3 4">
    <name type="scientific">Flavobacterium arundinis</name>
    <dbReference type="NCBI Taxonomy" id="3139143"/>
    <lineage>
        <taxon>Bacteria</taxon>
        <taxon>Pseudomonadati</taxon>
        <taxon>Bacteroidota</taxon>
        <taxon>Flavobacteriia</taxon>
        <taxon>Flavobacteriales</taxon>
        <taxon>Flavobacteriaceae</taxon>
        <taxon>Flavobacterium</taxon>
    </lineage>
</organism>
<dbReference type="EMBL" id="JBBYHR010000012">
    <property type="protein sequence ID" value="MEL1246154.1"/>
    <property type="molecule type" value="Genomic_DNA"/>
</dbReference>
<sequence>MKKNMGSTDKAIRIVLAVLVGILYLTNVISGTAGLVLGIFACILVATSFISFCPLYAILNTNTCKTRK</sequence>
<evidence type="ECO:0000259" key="2">
    <source>
        <dbReference type="Pfam" id="PF11127"/>
    </source>
</evidence>
<evidence type="ECO:0000313" key="4">
    <source>
        <dbReference type="Proteomes" id="UP001464555"/>
    </source>
</evidence>
<dbReference type="InterPro" id="IPR021309">
    <property type="entry name" value="YgaP-like_TM"/>
</dbReference>
<evidence type="ECO:0000313" key="3">
    <source>
        <dbReference type="EMBL" id="MEL1246154.1"/>
    </source>
</evidence>